<reference evidence="11" key="1">
    <citation type="submission" date="2013-10" db="EMBL/GenBank/DDBJ databases">
        <title>Genome sequencing of Onchocerca volvulus.</title>
        <authorList>
            <person name="Cotton J."/>
            <person name="Tsai J."/>
            <person name="Stanley E."/>
            <person name="Tracey A."/>
            <person name="Holroyd N."/>
            <person name="Lustigman S."/>
            <person name="Berriman M."/>
        </authorList>
    </citation>
    <scope>NUCLEOTIDE SEQUENCE</scope>
</reference>
<dbReference type="InterPro" id="IPR056953">
    <property type="entry name" value="CUT_N"/>
</dbReference>
<organism evidence="10 11">
    <name type="scientific">Onchocerca volvulus</name>
    <dbReference type="NCBI Taxonomy" id="6282"/>
    <lineage>
        <taxon>Eukaryota</taxon>
        <taxon>Metazoa</taxon>
        <taxon>Ecdysozoa</taxon>
        <taxon>Nematoda</taxon>
        <taxon>Chromadorea</taxon>
        <taxon>Rhabditida</taxon>
        <taxon>Spirurina</taxon>
        <taxon>Spiruromorpha</taxon>
        <taxon>Filarioidea</taxon>
        <taxon>Onchocercidae</taxon>
        <taxon>Onchocerca</taxon>
    </lineage>
</organism>
<evidence type="ECO:0000259" key="9">
    <source>
        <dbReference type="PROSITE" id="PS51034"/>
    </source>
</evidence>
<evidence type="ECO:0000256" key="1">
    <source>
        <dbReference type="ARBA" id="ARBA00004251"/>
    </source>
</evidence>
<keyword evidence="5" id="KW-0732">Signal</keyword>
<evidence type="ECO:0000256" key="4">
    <source>
        <dbReference type="ARBA" id="ARBA00022692"/>
    </source>
</evidence>
<dbReference type="InterPro" id="IPR057475">
    <property type="entry name" value="CUT_C"/>
</dbReference>
<evidence type="ECO:0000256" key="2">
    <source>
        <dbReference type="ARBA" id="ARBA00022460"/>
    </source>
</evidence>
<sequence>MKNKNKFLGKAEVECGEDTIEVVFLTESVFQGRIYVVGHSNDERCVSRDTGRRTTSITVRKDQCGVVVTRSTNPPGMFANVKVMISFHEEFITKVDRGYEISCFYMEADKTVTYPLTVSMKSLEPFTELAEMPRCHYEVVDPISMEPLTVVSVGSKLLHKWKCDSTASNQWCMTVHSCFVEDGSGAQFVILNEDGCAIDRFLLDNLEYGPNELEAQKEAHAFKFADKVVVNFQCSVRLDIRDGECPLFYILYSLLGYEYIFCDIQKPQCRDLSNQRRAVRRRALPDLPLLLNLTDRMAEVDVRAQQLDVLDTQLDFGLSPNNPRMAAQIRRLQRPEGDCINTTTAVIGASFCATVLFALLVHIIFLYRRIQFKR</sequence>
<evidence type="ECO:0000256" key="5">
    <source>
        <dbReference type="ARBA" id="ARBA00022729"/>
    </source>
</evidence>
<dbReference type="EnsemblMetazoa" id="OVOC531.1">
    <property type="protein sequence ID" value="OVOC531.1"/>
    <property type="gene ID" value="WBGene00237340"/>
</dbReference>
<dbReference type="InterPro" id="IPR051962">
    <property type="entry name" value="Cuticlin"/>
</dbReference>
<dbReference type="PANTHER" id="PTHR22907:SF16">
    <property type="entry name" value="ZP DOMAIN-CONTAINING PROTEIN"/>
    <property type="match status" value="1"/>
</dbReference>
<dbReference type="GO" id="GO:0042302">
    <property type="term" value="F:structural constituent of cuticle"/>
    <property type="evidence" value="ECO:0007669"/>
    <property type="project" value="UniProtKB-KW"/>
</dbReference>
<evidence type="ECO:0000256" key="7">
    <source>
        <dbReference type="ARBA" id="ARBA00023136"/>
    </source>
</evidence>
<keyword evidence="11" id="KW-1185">Reference proteome</keyword>
<dbReference type="Pfam" id="PF25301">
    <property type="entry name" value="CUT_C"/>
    <property type="match status" value="1"/>
</dbReference>
<keyword evidence="6 8" id="KW-1133">Transmembrane helix</keyword>
<protein>
    <submittedName>
        <fullName evidence="10">ZP domain-containing protein</fullName>
    </submittedName>
</protein>
<feature type="transmembrane region" description="Helical" evidence="8">
    <location>
        <begin position="345"/>
        <end position="367"/>
    </location>
</feature>
<evidence type="ECO:0000256" key="8">
    <source>
        <dbReference type="SAM" id="Phobius"/>
    </source>
</evidence>
<dbReference type="Proteomes" id="UP000024404">
    <property type="component" value="Unassembled WGS sequence"/>
</dbReference>
<dbReference type="PROSITE" id="PS51034">
    <property type="entry name" value="ZP_2"/>
    <property type="match status" value="1"/>
</dbReference>
<evidence type="ECO:0000256" key="6">
    <source>
        <dbReference type="ARBA" id="ARBA00022989"/>
    </source>
</evidence>
<accession>A0A8R1TVQ1</accession>
<keyword evidence="3" id="KW-1003">Cell membrane</keyword>
<proteinExistence type="predicted"/>
<name>A0A8R1TVQ1_ONCVO</name>
<keyword evidence="4 8" id="KW-0812">Transmembrane</keyword>
<keyword evidence="7 8" id="KW-0472">Membrane</keyword>
<keyword evidence="2" id="KW-0193">Cuticle</keyword>
<dbReference type="Pfam" id="PF25057">
    <property type="entry name" value="CUT_N"/>
    <property type="match status" value="1"/>
</dbReference>
<dbReference type="AlphaFoldDB" id="A0A8R1TVQ1"/>
<dbReference type="InterPro" id="IPR001507">
    <property type="entry name" value="ZP_dom"/>
</dbReference>
<evidence type="ECO:0000313" key="11">
    <source>
        <dbReference type="Proteomes" id="UP000024404"/>
    </source>
</evidence>
<feature type="domain" description="ZP" evidence="9">
    <location>
        <begin position="14"/>
        <end position="269"/>
    </location>
</feature>
<evidence type="ECO:0000313" key="10">
    <source>
        <dbReference type="EnsemblMetazoa" id="OVOC531.1"/>
    </source>
</evidence>
<reference evidence="10" key="2">
    <citation type="submission" date="2022-06" db="UniProtKB">
        <authorList>
            <consortium name="EnsemblMetazoa"/>
        </authorList>
    </citation>
    <scope>IDENTIFICATION</scope>
</reference>
<comment type="subcellular location">
    <subcellularLocation>
        <location evidence="1">Cell membrane</location>
        <topology evidence="1">Single-pass type I membrane protein</topology>
    </subcellularLocation>
</comment>
<dbReference type="SMART" id="SM00241">
    <property type="entry name" value="ZP"/>
    <property type="match status" value="1"/>
</dbReference>
<dbReference type="PANTHER" id="PTHR22907">
    <property type="entry name" value="GH04558P"/>
    <property type="match status" value="1"/>
</dbReference>
<evidence type="ECO:0000256" key="3">
    <source>
        <dbReference type="ARBA" id="ARBA00022475"/>
    </source>
</evidence>
<dbReference type="EMBL" id="CMVM020000020">
    <property type="status" value="NOT_ANNOTATED_CDS"/>
    <property type="molecule type" value="Genomic_DNA"/>
</dbReference>
<dbReference type="GO" id="GO:0005886">
    <property type="term" value="C:plasma membrane"/>
    <property type="evidence" value="ECO:0007669"/>
    <property type="project" value="UniProtKB-SubCell"/>
</dbReference>